<gene>
    <name evidence="2" type="ORF">CHILSU_LOCUS8138</name>
</gene>
<sequence>MSIRSKSIGLQKLKYLLVQNRCLSYVQGQEPEPKIREYFYYIDHQGMLFLDDSKMKNFTSCFKEKKFLEFFFKRIRINKTGRYENEFPFISLCGRERNFIRCDDVPIVYTHLITVEDDFLTYGYAGDLLKAKFKPNKIFMLPSTGRVYHPAEEKFGGVGLIRSKLAIELSKRFEFHHGESKPPTHFNWKEIDYEIDQDWLNNIIMKNNIELK</sequence>
<dbReference type="Proteomes" id="UP001153292">
    <property type="component" value="Chromosome 3"/>
</dbReference>
<dbReference type="EMBL" id="OU963896">
    <property type="protein sequence ID" value="CAH0404791.1"/>
    <property type="molecule type" value="Genomic_DNA"/>
</dbReference>
<reference evidence="2" key="1">
    <citation type="submission" date="2021-12" db="EMBL/GenBank/DDBJ databases">
        <authorList>
            <person name="King R."/>
        </authorList>
    </citation>
    <scope>NUCLEOTIDE SEQUENCE</scope>
</reference>
<keyword evidence="3" id="KW-1185">Reference proteome</keyword>
<organism evidence="2 3">
    <name type="scientific">Chilo suppressalis</name>
    <name type="common">Asiatic rice borer moth</name>
    <dbReference type="NCBI Taxonomy" id="168631"/>
    <lineage>
        <taxon>Eukaryota</taxon>
        <taxon>Metazoa</taxon>
        <taxon>Ecdysozoa</taxon>
        <taxon>Arthropoda</taxon>
        <taxon>Hexapoda</taxon>
        <taxon>Insecta</taxon>
        <taxon>Pterygota</taxon>
        <taxon>Neoptera</taxon>
        <taxon>Endopterygota</taxon>
        <taxon>Lepidoptera</taxon>
        <taxon>Glossata</taxon>
        <taxon>Ditrysia</taxon>
        <taxon>Pyraloidea</taxon>
        <taxon>Crambidae</taxon>
        <taxon>Crambinae</taxon>
        <taxon>Chilo</taxon>
    </lineage>
</organism>
<protein>
    <submittedName>
        <fullName evidence="2">Uncharacterized protein</fullName>
    </submittedName>
</protein>
<dbReference type="Pfam" id="PF14956">
    <property type="entry name" value="DUF4505"/>
    <property type="match status" value="1"/>
</dbReference>
<comment type="similarity">
    <text evidence="1">Belongs to the UPF0598 family.</text>
</comment>
<dbReference type="PANTHER" id="PTHR31449">
    <property type="entry name" value="UPF0598 PROTEIN C8ORF82"/>
    <property type="match status" value="1"/>
</dbReference>
<proteinExistence type="inferred from homology"/>
<name>A0ABN8BCQ8_CHISP</name>
<evidence type="ECO:0000256" key="1">
    <source>
        <dbReference type="ARBA" id="ARBA00006322"/>
    </source>
</evidence>
<evidence type="ECO:0000313" key="2">
    <source>
        <dbReference type="EMBL" id="CAH0404791.1"/>
    </source>
</evidence>
<evidence type="ECO:0000313" key="3">
    <source>
        <dbReference type="Proteomes" id="UP001153292"/>
    </source>
</evidence>
<dbReference type="PANTHER" id="PTHR31449:SF3">
    <property type="entry name" value="UPF0598 PROTEIN C8ORF82"/>
    <property type="match status" value="1"/>
</dbReference>
<dbReference type="InterPro" id="IPR028108">
    <property type="entry name" value="DUF4505"/>
</dbReference>
<accession>A0ABN8BCQ8</accession>